<dbReference type="Pfam" id="PF00201">
    <property type="entry name" value="UDPGT"/>
    <property type="match status" value="1"/>
</dbReference>
<evidence type="ECO:0000313" key="7">
    <source>
        <dbReference type="Proteomes" id="UP000594454"/>
    </source>
</evidence>
<dbReference type="InterPro" id="IPR050271">
    <property type="entry name" value="UDP-glycosyltransferase"/>
</dbReference>
<dbReference type="SUPFAM" id="SSF53756">
    <property type="entry name" value="UDP-Glycosyltransferase/glycogen phosphorylase"/>
    <property type="match status" value="1"/>
</dbReference>
<evidence type="ECO:0000256" key="2">
    <source>
        <dbReference type="ARBA" id="ARBA00022676"/>
    </source>
</evidence>
<keyword evidence="7" id="KW-1185">Reference proteome</keyword>
<evidence type="ECO:0000256" key="4">
    <source>
        <dbReference type="SAM" id="Phobius"/>
    </source>
</evidence>
<dbReference type="EMBL" id="LR899010">
    <property type="protein sequence ID" value="CAD7082969.1"/>
    <property type="molecule type" value="Genomic_DNA"/>
</dbReference>
<keyword evidence="4" id="KW-0472">Membrane</keyword>
<comment type="similarity">
    <text evidence="1">Belongs to the UDP-glycosyltransferase family.</text>
</comment>
<feature type="signal peptide" evidence="5">
    <location>
        <begin position="1"/>
        <end position="20"/>
    </location>
</feature>
<feature type="chain" id="PRO_5031120165" description="Glucuronosyltransferase" evidence="5">
    <location>
        <begin position="21"/>
        <end position="522"/>
    </location>
</feature>
<sequence>MRVHIRILCFVVYLFQICRSANILYLAGIPSPSHGIWNFRLIEELAARGHNLTVLSVDKARKPIPNTQIIDMEEIYEVVHDNSEFNIGDFVAPGVFEEVQIVFDLVYKSCKLIGESKGFKKLLSYPNNHKFDLIINDSTIFGCLVAFLHKFNYPPLVNVSPYKYTPTMAESTGGHIYGAYIPGPVHPFGVNMSFMQRLENTVVGLYEILYRRFKFQSKFDELVVSMTGMQDLPSTFDLIQKASLTLLNIHPATDFPLPLPPNVIGVGGLQISDPKPLPADLEKFIQGSKKGAVLIAFGTNVRSDVFEDDKQQMVIDVAKKFPDFNFLWKFEKDPTEGKVPNLLVRTWLPQNDILAHPKTKAFISHGGGLSTHEATWHGVPLVTIPFLMDQKTNSYGSVIAGVAVSVDVQTMTSMDLEAAVRTILEDPSYTERMKLRSLRFKTRPMKPVDEAVWWIEYVLKDPSATHLRSPVIELGLFKGNCGDLFLCCFFVLVLVLVILRCVLSILCRFLSPKKSGQKVKKS</sequence>
<gene>
    <name evidence="6" type="ORF">HERILL_LOCUS5965</name>
</gene>
<dbReference type="InParanoid" id="A0A7R8ULS0"/>
<evidence type="ECO:0000256" key="3">
    <source>
        <dbReference type="ARBA" id="ARBA00022679"/>
    </source>
</evidence>
<keyword evidence="4" id="KW-0812">Transmembrane</keyword>
<name>A0A7R8ULS0_HERIL</name>
<evidence type="ECO:0000256" key="5">
    <source>
        <dbReference type="SAM" id="SignalP"/>
    </source>
</evidence>
<dbReference type="Gene3D" id="3.40.50.2000">
    <property type="entry name" value="Glycogen Phosphorylase B"/>
    <property type="match status" value="1"/>
</dbReference>
<dbReference type="PANTHER" id="PTHR48043:SF159">
    <property type="entry name" value="EG:EG0003.4 PROTEIN-RELATED"/>
    <property type="match status" value="1"/>
</dbReference>
<dbReference type="AlphaFoldDB" id="A0A7R8ULS0"/>
<dbReference type="OrthoDB" id="5835829at2759"/>
<keyword evidence="4" id="KW-1133">Transmembrane helix</keyword>
<dbReference type="PANTHER" id="PTHR48043">
    <property type="entry name" value="EG:EG0003.4 PROTEIN-RELATED"/>
    <property type="match status" value="1"/>
</dbReference>
<dbReference type="Proteomes" id="UP000594454">
    <property type="component" value="Chromosome 2"/>
</dbReference>
<dbReference type="InterPro" id="IPR002213">
    <property type="entry name" value="UDP_glucos_trans"/>
</dbReference>
<accession>A0A7R8ULS0</accession>
<dbReference type="OMA" id="HIWNRAW"/>
<organism evidence="6 7">
    <name type="scientific">Hermetia illucens</name>
    <name type="common">Black soldier fly</name>
    <dbReference type="NCBI Taxonomy" id="343691"/>
    <lineage>
        <taxon>Eukaryota</taxon>
        <taxon>Metazoa</taxon>
        <taxon>Ecdysozoa</taxon>
        <taxon>Arthropoda</taxon>
        <taxon>Hexapoda</taxon>
        <taxon>Insecta</taxon>
        <taxon>Pterygota</taxon>
        <taxon>Neoptera</taxon>
        <taxon>Endopterygota</taxon>
        <taxon>Diptera</taxon>
        <taxon>Brachycera</taxon>
        <taxon>Stratiomyomorpha</taxon>
        <taxon>Stratiomyidae</taxon>
        <taxon>Hermetiinae</taxon>
        <taxon>Hermetia</taxon>
    </lineage>
</organism>
<keyword evidence="3" id="KW-0808">Transferase</keyword>
<keyword evidence="2" id="KW-0328">Glycosyltransferase</keyword>
<protein>
    <recommendedName>
        <fullName evidence="8">Glucuronosyltransferase</fullName>
    </recommendedName>
</protein>
<evidence type="ECO:0000256" key="1">
    <source>
        <dbReference type="ARBA" id="ARBA00009995"/>
    </source>
</evidence>
<dbReference type="CDD" id="cd03784">
    <property type="entry name" value="GT1_Gtf-like"/>
    <property type="match status" value="1"/>
</dbReference>
<feature type="transmembrane region" description="Helical" evidence="4">
    <location>
        <begin position="489"/>
        <end position="511"/>
    </location>
</feature>
<evidence type="ECO:0008006" key="8">
    <source>
        <dbReference type="Google" id="ProtNLM"/>
    </source>
</evidence>
<evidence type="ECO:0000313" key="6">
    <source>
        <dbReference type="EMBL" id="CAD7082969.1"/>
    </source>
</evidence>
<reference evidence="6 7" key="1">
    <citation type="submission" date="2020-11" db="EMBL/GenBank/DDBJ databases">
        <authorList>
            <person name="Wallbank WR R."/>
            <person name="Pardo Diaz C."/>
            <person name="Kozak K."/>
            <person name="Martin S."/>
            <person name="Jiggins C."/>
            <person name="Moest M."/>
            <person name="Warren A I."/>
            <person name="Generalovic N T."/>
            <person name="Byers J.R.P. K."/>
            <person name="Montejo-Kovacevich G."/>
            <person name="Yen C E."/>
        </authorList>
    </citation>
    <scope>NUCLEOTIDE SEQUENCE [LARGE SCALE GENOMIC DNA]</scope>
</reference>
<dbReference type="FunFam" id="3.40.50.2000:FF:000021">
    <property type="entry name" value="UDP-glucuronosyltransferase"/>
    <property type="match status" value="1"/>
</dbReference>
<dbReference type="GO" id="GO:0008194">
    <property type="term" value="F:UDP-glycosyltransferase activity"/>
    <property type="evidence" value="ECO:0007669"/>
    <property type="project" value="InterPro"/>
</dbReference>
<keyword evidence="5" id="KW-0732">Signal</keyword>
<proteinExistence type="inferred from homology"/>